<evidence type="ECO:0000256" key="7">
    <source>
        <dbReference type="ARBA" id="ARBA00023180"/>
    </source>
</evidence>
<dbReference type="GO" id="GO:0016020">
    <property type="term" value="C:membrane"/>
    <property type="evidence" value="ECO:0007669"/>
    <property type="project" value="UniProtKB-SubCell"/>
</dbReference>
<dbReference type="InterPro" id="IPR007110">
    <property type="entry name" value="Ig-like_dom"/>
</dbReference>
<keyword evidence="7" id="KW-0325">Glycoprotein</keyword>
<dbReference type="InterPro" id="IPR051669">
    <property type="entry name" value="Immune_Mod/Transcr_Coactivator"/>
</dbReference>
<evidence type="ECO:0000256" key="8">
    <source>
        <dbReference type="ARBA" id="ARBA00023319"/>
    </source>
</evidence>
<evidence type="ECO:0000256" key="9">
    <source>
        <dbReference type="ARBA" id="ARBA00038203"/>
    </source>
</evidence>
<keyword evidence="4 10" id="KW-1133">Transmembrane helix</keyword>
<proteinExistence type="inferred from homology"/>
<comment type="similarity">
    <text evidence="9">Belongs to the immunoglobulin superfamily. TIM family.</text>
</comment>
<keyword evidence="8" id="KW-0393">Immunoglobulin domain</keyword>
<evidence type="ECO:0000256" key="6">
    <source>
        <dbReference type="ARBA" id="ARBA00023157"/>
    </source>
</evidence>
<dbReference type="Pfam" id="PF07686">
    <property type="entry name" value="V-set"/>
    <property type="match status" value="1"/>
</dbReference>
<dbReference type="Gene3D" id="2.60.40.10">
    <property type="entry name" value="Immunoglobulins"/>
    <property type="match status" value="1"/>
</dbReference>
<evidence type="ECO:0000256" key="3">
    <source>
        <dbReference type="ARBA" id="ARBA00022729"/>
    </source>
</evidence>
<dbReference type="PANTHER" id="PTHR15498:SF73">
    <property type="entry name" value="HEPATITIS A VIRUS CELLULAR RECEPTOR 2"/>
    <property type="match status" value="1"/>
</dbReference>
<dbReference type="OrthoDB" id="434099at2759"/>
<dbReference type="InterPro" id="IPR013783">
    <property type="entry name" value="Ig-like_fold"/>
</dbReference>
<reference evidence="13" key="1">
    <citation type="submission" date="2025-08" db="UniProtKB">
        <authorList>
            <consortium name="RefSeq"/>
        </authorList>
    </citation>
    <scope>IDENTIFICATION</scope>
    <source>
        <tissue evidence="13">Blood</tissue>
    </source>
</reference>
<dbReference type="InterPro" id="IPR003599">
    <property type="entry name" value="Ig_sub"/>
</dbReference>
<feature type="transmembrane region" description="Helical" evidence="10">
    <location>
        <begin position="226"/>
        <end position="252"/>
    </location>
</feature>
<evidence type="ECO:0000256" key="5">
    <source>
        <dbReference type="ARBA" id="ARBA00023136"/>
    </source>
</evidence>
<feature type="domain" description="Ig-like" evidence="11">
    <location>
        <begin position="38"/>
        <end position="157"/>
    </location>
</feature>
<evidence type="ECO:0000256" key="4">
    <source>
        <dbReference type="ARBA" id="ARBA00022989"/>
    </source>
</evidence>
<dbReference type="SUPFAM" id="SSF48726">
    <property type="entry name" value="Immunoglobulin"/>
    <property type="match status" value="1"/>
</dbReference>
<name>A0A2Y9IMM4_ENHLU</name>
<dbReference type="KEGG" id="elk:111141282"/>
<dbReference type="SMART" id="SM00409">
    <property type="entry name" value="IG"/>
    <property type="match status" value="1"/>
</dbReference>
<dbReference type="AlphaFoldDB" id="A0A2Y9IMM4"/>
<dbReference type="GeneID" id="111141282"/>
<organism evidence="12 13">
    <name type="scientific">Enhydra lutris kenyoni</name>
    <name type="common">northern sea otter</name>
    <dbReference type="NCBI Taxonomy" id="391180"/>
    <lineage>
        <taxon>Eukaryota</taxon>
        <taxon>Metazoa</taxon>
        <taxon>Chordata</taxon>
        <taxon>Craniata</taxon>
        <taxon>Vertebrata</taxon>
        <taxon>Euteleostomi</taxon>
        <taxon>Mammalia</taxon>
        <taxon>Eutheria</taxon>
        <taxon>Laurasiatheria</taxon>
        <taxon>Carnivora</taxon>
        <taxon>Caniformia</taxon>
        <taxon>Musteloidea</taxon>
        <taxon>Mustelidae</taxon>
        <taxon>Lutrinae</taxon>
        <taxon>Enhydra</taxon>
    </lineage>
</organism>
<keyword evidence="13" id="KW-0675">Receptor</keyword>
<protein>
    <submittedName>
        <fullName evidence="13">Hepatitis A virus cellular receptor 2</fullName>
    </submittedName>
</protein>
<sequence>MPRMGDRSHSSPHQRGLCQESRALHFQVGTAESMVSPPSFDCVLLWLLLLTGSLEGVYVAEVGQNADLPCTYTPTPSEDPVPVCWGRGSCPVFECHSMVLSTDGRNLKYQTSNRYQLKRSIHKGDVSLTIENVTLADSGIYCCRIQFPGPMNDKKLNLELVIKPAKVTSARTSWTDFTAAFPRRLTTKGRGAETQTLEGLHDGEHTQIPTWTNELQDAGATTRMGVYIGAGVSAGLALLLITGALILTWYTYSKEELQNSSLLALGSPPPLGLANTGAEGMRSQENIYVIEENIYEMEDPYEYYCYVNNEQQS</sequence>
<dbReference type="GO" id="GO:0006357">
    <property type="term" value="P:regulation of transcription by RNA polymerase II"/>
    <property type="evidence" value="ECO:0007669"/>
    <property type="project" value="TreeGrafter"/>
</dbReference>
<comment type="subcellular location">
    <subcellularLocation>
        <location evidence="1">Membrane</location>
        <topology evidence="1">Single-pass type I membrane protein</topology>
    </subcellularLocation>
</comment>
<evidence type="ECO:0000256" key="2">
    <source>
        <dbReference type="ARBA" id="ARBA00022692"/>
    </source>
</evidence>
<evidence type="ECO:0000313" key="13">
    <source>
        <dbReference type="RefSeq" id="XP_022349441.1"/>
    </source>
</evidence>
<evidence type="ECO:0000256" key="10">
    <source>
        <dbReference type="SAM" id="Phobius"/>
    </source>
</evidence>
<dbReference type="GO" id="GO:0016592">
    <property type="term" value="C:mediator complex"/>
    <property type="evidence" value="ECO:0007669"/>
    <property type="project" value="TreeGrafter"/>
</dbReference>
<dbReference type="STRING" id="391180.A0A2Y9IMM4"/>
<evidence type="ECO:0000313" key="12">
    <source>
        <dbReference type="Proteomes" id="UP000248482"/>
    </source>
</evidence>
<keyword evidence="6" id="KW-1015">Disulfide bond</keyword>
<keyword evidence="2 10" id="KW-0812">Transmembrane</keyword>
<evidence type="ECO:0000256" key="1">
    <source>
        <dbReference type="ARBA" id="ARBA00004479"/>
    </source>
</evidence>
<dbReference type="Proteomes" id="UP000248482">
    <property type="component" value="Unplaced"/>
</dbReference>
<dbReference type="FunFam" id="2.60.40.10:FF:000774">
    <property type="entry name" value="Hepatitis A virus cellular receptor 1"/>
    <property type="match status" value="1"/>
</dbReference>
<keyword evidence="5 10" id="KW-0472">Membrane</keyword>
<dbReference type="InterPro" id="IPR013106">
    <property type="entry name" value="Ig_V-set"/>
</dbReference>
<keyword evidence="3" id="KW-0732">Signal</keyword>
<dbReference type="InterPro" id="IPR036179">
    <property type="entry name" value="Ig-like_dom_sf"/>
</dbReference>
<evidence type="ECO:0000259" key="11">
    <source>
        <dbReference type="PROSITE" id="PS50835"/>
    </source>
</evidence>
<keyword evidence="12" id="KW-1185">Reference proteome</keyword>
<dbReference type="PROSITE" id="PS50835">
    <property type="entry name" value="IG_LIKE"/>
    <property type="match status" value="1"/>
</dbReference>
<dbReference type="PANTHER" id="PTHR15498">
    <property type="entry name" value="T-CELL IMMUNOGLOBULIN AND MUCIN DOMAIN CONTAINING TIM"/>
    <property type="match status" value="1"/>
</dbReference>
<dbReference type="RefSeq" id="XP_022349441.1">
    <property type="nucleotide sequence ID" value="XM_022493733.1"/>
</dbReference>
<gene>
    <name evidence="13" type="primary">LOC111141282</name>
</gene>
<accession>A0A2Y9IMM4</accession>